<feature type="chain" id="PRO_5046621918" evidence="6">
    <location>
        <begin position="23"/>
        <end position="155"/>
    </location>
</feature>
<dbReference type="PANTHER" id="PTHR35603">
    <property type="match status" value="1"/>
</dbReference>
<dbReference type="InterPro" id="IPR051407">
    <property type="entry name" value="Bact_OM_lipoprot/Surf_antigen"/>
</dbReference>
<dbReference type="InterPro" id="IPR008816">
    <property type="entry name" value="Gly_zipper_2TM_dom"/>
</dbReference>
<evidence type="ECO:0000313" key="8">
    <source>
        <dbReference type="EMBL" id="MBR7630530.1"/>
    </source>
</evidence>
<keyword evidence="4" id="KW-0564">Palmitate</keyword>
<dbReference type="EMBL" id="JAGRZL010000046">
    <property type="protein sequence ID" value="MBR7630530.1"/>
    <property type="molecule type" value="Genomic_DNA"/>
</dbReference>
<sequence>MLKRTTLIALLAATTVTGCANSNVFSGDVYTRDRAKQVQTVSFGTITSTRPVTIQAQDESVLGTIGGGVVGGLLGSTIGGGSGRNLATAGGAIGGAAAGNAIGNRLNQVDGVELEIKRDTGEIIVVVQKASPTFTTGARVRMTQSNGRVNVAVVN</sequence>
<reference evidence="8 9" key="1">
    <citation type="submission" date="2021-04" db="EMBL/GenBank/DDBJ databases">
        <title>Draft Genome of Aeromonas popoffii ID682, isolated from a natural water source in Idaho.</title>
        <authorList>
            <person name="Testerman T."/>
            <person name="Graf J."/>
        </authorList>
    </citation>
    <scope>NUCLEOTIDE SEQUENCE [LARGE SCALE GENOMIC DNA]</scope>
    <source>
        <strain evidence="8 9">ID682</strain>
    </source>
</reference>
<feature type="domain" description="Glycine zipper 2TM" evidence="7">
    <location>
        <begin position="62"/>
        <end position="103"/>
    </location>
</feature>
<dbReference type="PROSITE" id="PS51257">
    <property type="entry name" value="PROKAR_LIPOPROTEIN"/>
    <property type="match status" value="1"/>
</dbReference>
<protein>
    <submittedName>
        <fullName evidence="8">Glycine zipper 2TM domain-containing protein</fullName>
    </submittedName>
</protein>
<evidence type="ECO:0000259" key="7">
    <source>
        <dbReference type="Pfam" id="PF05433"/>
    </source>
</evidence>
<keyword evidence="5" id="KW-0449">Lipoprotein</keyword>
<dbReference type="Pfam" id="PF05433">
    <property type="entry name" value="Rick_17kDa_Anti"/>
    <property type="match status" value="1"/>
</dbReference>
<comment type="caution">
    <text evidence="8">The sequence shown here is derived from an EMBL/GenBank/DDBJ whole genome shotgun (WGS) entry which is preliminary data.</text>
</comment>
<evidence type="ECO:0000256" key="3">
    <source>
        <dbReference type="ARBA" id="ARBA00023136"/>
    </source>
</evidence>
<comment type="subcellular location">
    <subcellularLocation>
        <location evidence="1">Cell outer membrane</location>
        <topology evidence="1">Lipid-anchor</topology>
    </subcellularLocation>
</comment>
<organism evidence="8 9">
    <name type="scientific">Aeromonas popoffii</name>
    <dbReference type="NCBI Taxonomy" id="70856"/>
    <lineage>
        <taxon>Bacteria</taxon>
        <taxon>Pseudomonadati</taxon>
        <taxon>Pseudomonadota</taxon>
        <taxon>Gammaproteobacteria</taxon>
        <taxon>Aeromonadales</taxon>
        <taxon>Aeromonadaceae</taxon>
        <taxon>Aeromonas</taxon>
    </lineage>
</organism>
<evidence type="ECO:0000256" key="4">
    <source>
        <dbReference type="ARBA" id="ARBA00023139"/>
    </source>
</evidence>
<evidence type="ECO:0000256" key="5">
    <source>
        <dbReference type="ARBA" id="ARBA00023288"/>
    </source>
</evidence>
<keyword evidence="2 6" id="KW-0732">Signal</keyword>
<dbReference type="Proteomes" id="UP000675653">
    <property type="component" value="Unassembled WGS sequence"/>
</dbReference>
<dbReference type="PANTHER" id="PTHR35603:SF1">
    <property type="entry name" value="OUTER MEMBRANE LIPOPROTEIN SLYB"/>
    <property type="match status" value="1"/>
</dbReference>
<evidence type="ECO:0000313" key="9">
    <source>
        <dbReference type="Proteomes" id="UP000675653"/>
    </source>
</evidence>
<keyword evidence="3" id="KW-0472">Membrane</keyword>
<gene>
    <name evidence="8" type="ORF">KAT72_16235</name>
</gene>
<feature type="signal peptide" evidence="6">
    <location>
        <begin position="1"/>
        <end position="22"/>
    </location>
</feature>
<evidence type="ECO:0000256" key="6">
    <source>
        <dbReference type="SAM" id="SignalP"/>
    </source>
</evidence>
<keyword evidence="9" id="KW-1185">Reference proteome</keyword>
<evidence type="ECO:0000256" key="1">
    <source>
        <dbReference type="ARBA" id="ARBA00004459"/>
    </source>
</evidence>
<accession>A0ABS5GTS4</accession>
<name>A0ABS5GTS4_9GAMM</name>
<dbReference type="RefSeq" id="WP_212514204.1">
    <property type="nucleotide sequence ID" value="NZ_CAWQDX010000070.1"/>
</dbReference>
<proteinExistence type="predicted"/>
<evidence type="ECO:0000256" key="2">
    <source>
        <dbReference type="ARBA" id="ARBA00022729"/>
    </source>
</evidence>